<proteinExistence type="inferred from homology"/>
<dbReference type="AlphaFoldDB" id="A0A1D2M356"/>
<dbReference type="EMBL" id="LJIJ01005406">
    <property type="protein sequence ID" value="ODM87399.1"/>
    <property type="molecule type" value="Genomic_DNA"/>
</dbReference>
<dbReference type="GO" id="GO:0004567">
    <property type="term" value="F:beta-mannosidase activity"/>
    <property type="evidence" value="ECO:0007669"/>
    <property type="project" value="TreeGrafter"/>
</dbReference>
<evidence type="ECO:0000256" key="1">
    <source>
        <dbReference type="ARBA" id="ARBA00007401"/>
    </source>
</evidence>
<evidence type="ECO:0000259" key="3">
    <source>
        <dbReference type="Pfam" id="PF17753"/>
    </source>
</evidence>
<dbReference type="Gene3D" id="2.60.40.10">
    <property type="entry name" value="Immunoglobulins"/>
    <property type="match status" value="1"/>
</dbReference>
<dbReference type="PANTHER" id="PTHR43730">
    <property type="entry name" value="BETA-MANNOSIDASE"/>
    <property type="match status" value="1"/>
</dbReference>
<dbReference type="Proteomes" id="UP000094527">
    <property type="component" value="Unassembled WGS sequence"/>
</dbReference>
<evidence type="ECO:0000313" key="5">
    <source>
        <dbReference type="Proteomes" id="UP000094527"/>
    </source>
</evidence>
<name>A0A1D2M356_ORCCI</name>
<evidence type="ECO:0000256" key="2">
    <source>
        <dbReference type="ARBA" id="ARBA00023295"/>
    </source>
</evidence>
<accession>A0A1D2M356</accession>
<dbReference type="OrthoDB" id="2866996at2759"/>
<dbReference type="InterPro" id="IPR013783">
    <property type="entry name" value="Ig-like_fold"/>
</dbReference>
<dbReference type="InterPro" id="IPR041625">
    <property type="entry name" value="Beta-mannosidase_Ig"/>
</dbReference>
<dbReference type="GO" id="GO:0006516">
    <property type="term" value="P:glycoprotein catabolic process"/>
    <property type="evidence" value="ECO:0007669"/>
    <property type="project" value="TreeGrafter"/>
</dbReference>
<keyword evidence="2" id="KW-0326">Glycosidase</keyword>
<dbReference type="Pfam" id="PF17753">
    <property type="entry name" value="Ig_mannosidase"/>
    <property type="match status" value="1"/>
</dbReference>
<comment type="similarity">
    <text evidence="1">Belongs to the glycosyl hydrolase 2 family.</text>
</comment>
<gene>
    <name evidence="4" type="ORF">Ocin01_19282</name>
</gene>
<sequence length="260" mass="29539">MFSNPTEINGRWKLLMYYSIKFFAPVLASPYLNRNGDLVVELISDSGRNFSGNLTVQIFGLKSLTPLFEQNVKVKAQFLTSKEVFRVNKTALQELNCGTTAKAGSLNPCVVYLTLPGTPDNFLFLQYPTNKLALRNPNLQITLVEAVNTKTVNFTVTTDAIAPFVFFTVRGDHRGYFSDNGFVLVTQERKMNYYSESGITPQQFMDRLQVMSLYDVTKVAGSQVGVNSNMQLHRARSLQHYYRSSDENSVHLSHWLRDEY</sequence>
<reference evidence="4 5" key="1">
    <citation type="journal article" date="2016" name="Genome Biol. Evol.">
        <title>Gene Family Evolution Reflects Adaptation to Soil Environmental Stressors in the Genome of the Collembolan Orchesella cincta.</title>
        <authorList>
            <person name="Faddeeva-Vakhrusheva A."/>
            <person name="Derks M.F."/>
            <person name="Anvar S.Y."/>
            <person name="Agamennone V."/>
            <person name="Suring W."/>
            <person name="Smit S."/>
            <person name="van Straalen N.M."/>
            <person name="Roelofs D."/>
        </authorList>
    </citation>
    <scope>NUCLEOTIDE SEQUENCE [LARGE SCALE GENOMIC DNA]</scope>
    <source>
        <tissue evidence="4">Mixed pool</tissue>
    </source>
</reference>
<evidence type="ECO:0000313" key="4">
    <source>
        <dbReference type="EMBL" id="ODM87399.1"/>
    </source>
</evidence>
<keyword evidence="5" id="KW-1185">Reference proteome</keyword>
<dbReference type="PANTHER" id="PTHR43730:SF1">
    <property type="entry name" value="BETA-MANNOSIDASE"/>
    <property type="match status" value="1"/>
</dbReference>
<dbReference type="InterPro" id="IPR050887">
    <property type="entry name" value="Beta-mannosidase_GH2"/>
</dbReference>
<keyword evidence="2" id="KW-0378">Hydrolase</keyword>
<protein>
    <submittedName>
        <fullName evidence="4">Beta-mannosidase</fullName>
    </submittedName>
</protein>
<organism evidence="4 5">
    <name type="scientific">Orchesella cincta</name>
    <name type="common">Springtail</name>
    <name type="synonym">Podura cincta</name>
    <dbReference type="NCBI Taxonomy" id="48709"/>
    <lineage>
        <taxon>Eukaryota</taxon>
        <taxon>Metazoa</taxon>
        <taxon>Ecdysozoa</taxon>
        <taxon>Arthropoda</taxon>
        <taxon>Hexapoda</taxon>
        <taxon>Collembola</taxon>
        <taxon>Entomobryomorpha</taxon>
        <taxon>Entomobryoidea</taxon>
        <taxon>Orchesellidae</taxon>
        <taxon>Orchesellinae</taxon>
        <taxon>Orchesella</taxon>
    </lineage>
</organism>
<dbReference type="STRING" id="48709.A0A1D2M356"/>
<feature type="domain" description="Beta-mannosidase Ig-fold" evidence="3">
    <location>
        <begin position="134"/>
        <end position="215"/>
    </location>
</feature>
<comment type="caution">
    <text evidence="4">The sequence shown here is derived from an EMBL/GenBank/DDBJ whole genome shotgun (WGS) entry which is preliminary data.</text>
</comment>